<sequence>MSKFLSVTLLGMALFLGGTDHNTITLAGTCASHCGRSPIEFTPGQHVRVEVLNATSRLIQVEKPYGVGQISIRSGQQIRLEQGDGTEPNISVVFWDDTGRPLKAIVSKPNFGTLRVELRPSRQSPGDRSVYIRDDGRVNIL</sequence>
<name>A0A139X7F9_9CYAN</name>
<evidence type="ECO:0000313" key="2">
    <source>
        <dbReference type="Proteomes" id="UP000076925"/>
    </source>
</evidence>
<comment type="caution">
    <text evidence="1">The sequence shown here is derived from an EMBL/GenBank/DDBJ whole genome shotgun (WGS) entry which is preliminary data.</text>
</comment>
<dbReference type="STRING" id="128403.WA1_23630"/>
<evidence type="ECO:0000313" key="1">
    <source>
        <dbReference type="EMBL" id="KYC40639.1"/>
    </source>
</evidence>
<dbReference type="RefSeq" id="WP_017740095.1">
    <property type="nucleotide sequence ID" value="NZ_KQ976354.1"/>
</dbReference>
<organism evidence="1 2">
    <name type="scientific">Scytonema hofmannii PCC 7110</name>
    <dbReference type="NCBI Taxonomy" id="128403"/>
    <lineage>
        <taxon>Bacteria</taxon>
        <taxon>Bacillati</taxon>
        <taxon>Cyanobacteriota</taxon>
        <taxon>Cyanophyceae</taxon>
        <taxon>Nostocales</taxon>
        <taxon>Scytonemataceae</taxon>
        <taxon>Scytonema</taxon>
    </lineage>
</organism>
<keyword evidence="2" id="KW-1185">Reference proteome</keyword>
<proteinExistence type="predicted"/>
<dbReference type="OrthoDB" id="463439at2"/>
<gene>
    <name evidence="1" type="ORF">WA1_23630</name>
</gene>
<protein>
    <submittedName>
        <fullName evidence="1">Uncharacterized protein</fullName>
    </submittedName>
</protein>
<dbReference type="EMBL" id="ANNX02000026">
    <property type="protein sequence ID" value="KYC40639.1"/>
    <property type="molecule type" value="Genomic_DNA"/>
</dbReference>
<dbReference type="Proteomes" id="UP000076925">
    <property type="component" value="Unassembled WGS sequence"/>
</dbReference>
<dbReference type="AlphaFoldDB" id="A0A139X7F9"/>
<accession>A0A139X7F9</accession>
<reference evidence="1 2" key="1">
    <citation type="journal article" date="2013" name="Genome Biol. Evol.">
        <title>Genomes of Stigonematalean cyanobacteria (subsection V) and the evolution of oxygenic photosynthesis from prokaryotes to plastids.</title>
        <authorList>
            <person name="Dagan T."/>
            <person name="Roettger M."/>
            <person name="Stucken K."/>
            <person name="Landan G."/>
            <person name="Koch R."/>
            <person name="Major P."/>
            <person name="Gould S.B."/>
            <person name="Goremykin V.V."/>
            <person name="Rippka R."/>
            <person name="Tandeau de Marsac N."/>
            <person name="Gugger M."/>
            <person name="Lockhart P.J."/>
            <person name="Allen J.F."/>
            <person name="Brune I."/>
            <person name="Maus I."/>
            <person name="Puhler A."/>
            <person name="Martin W.F."/>
        </authorList>
    </citation>
    <scope>NUCLEOTIDE SEQUENCE [LARGE SCALE GENOMIC DNA]</scope>
    <source>
        <strain evidence="1 2">PCC 7110</strain>
    </source>
</reference>